<dbReference type="EMBL" id="LIAE01005876">
    <property type="protein sequence ID" value="PAV92944.1"/>
    <property type="molecule type" value="Genomic_DNA"/>
</dbReference>
<feature type="compositionally biased region" description="Basic and acidic residues" evidence="1">
    <location>
        <begin position="289"/>
        <end position="312"/>
    </location>
</feature>
<evidence type="ECO:0000313" key="3">
    <source>
        <dbReference type="Proteomes" id="UP000218231"/>
    </source>
</evidence>
<feature type="region of interest" description="Disordered" evidence="1">
    <location>
        <begin position="108"/>
        <end position="132"/>
    </location>
</feature>
<keyword evidence="3" id="KW-1185">Reference proteome</keyword>
<dbReference type="Proteomes" id="UP000218231">
    <property type="component" value="Unassembled WGS sequence"/>
</dbReference>
<proteinExistence type="predicted"/>
<gene>
    <name evidence="2" type="ORF">WR25_05249</name>
</gene>
<feature type="region of interest" description="Disordered" evidence="1">
    <location>
        <begin position="286"/>
        <end position="369"/>
    </location>
</feature>
<accession>A0A2A2M396</accession>
<comment type="caution">
    <text evidence="2">The sequence shown here is derived from an EMBL/GenBank/DDBJ whole genome shotgun (WGS) entry which is preliminary data.</text>
</comment>
<evidence type="ECO:0000256" key="1">
    <source>
        <dbReference type="SAM" id="MobiDB-lite"/>
    </source>
</evidence>
<reference evidence="2 3" key="1">
    <citation type="journal article" date="2017" name="Curr. Biol.">
        <title>Genome architecture and evolution of a unichromosomal asexual nematode.</title>
        <authorList>
            <person name="Fradin H."/>
            <person name="Zegar C."/>
            <person name="Gutwein M."/>
            <person name="Lucas J."/>
            <person name="Kovtun M."/>
            <person name="Corcoran D."/>
            <person name="Baugh L.R."/>
            <person name="Kiontke K."/>
            <person name="Gunsalus K."/>
            <person name="Fitch D.H."/>
            <person name="Piano F."/>
        </authorList>
    </citation>
    <scope>NUCLEOTIDE SEQUENCE [LARGE SCALE GENOMIC DNA]</scope>
    <source>
        <strain evidence="2">PF1309</strain>
    </source>
</reference>
<sequence length="369" mass="39696">MKGAASMMSRRLVASVESRWSRSPVVTAGEAIVRAVLHHLAADAIGARVGDGDADDAEQIGHVAPARGDRQRHALDLGERGQGARDVDDVPRRTHPRDELVLAAVHRRIGGEQPRGQREGRGADTAGAGDADRLADARIGRPDVGDGEVGRHLHARVDVAHGRAAHVGDIDAREIERLAALLVAECPGVGAVVRLPFEVDLAVDEIEPIEPALAPQERQWRDPRVDPRRVEQIGAAGPGGVGDRHPLGDELDLERREIELEVAVDPHCAMRLAADESFEGRAQEAALGDIEHQPDRDDQRDDREHDVARDSPRTAAARGQDPRAPSFRFRIGPPSLRFACGGGMGPASRARRYRTARPSRAAAAVHACS</sequence>
<dbReference type="AlphaFoldDB" id="A0A2A2M396"/>
<name>A0A2A2M396_9BILA</name>
<evidence type="ECO:0000313" key="2">
    <source>
        <dbReference type="EMBL" id="PAV92944.1"/>
    </source>
</evidence>
<protein>
    <submittedName>
        <fullName evidence="2">Uncharacterized protein</fullName>
    </submittedName>
</protein>
<organism evidence="2 3">
    <name type="scientific">Diploscapter pachys</name>
    <dbReference type="NCBI Taxonomy" id="2018661"/>
    <lineage>
        <taxon>Eukaryota</taxon>
        <taxon>Metazoa</taxon>
        <taxon>Ecdysozoa</taxon>
        <taxon>Nematoda</taxon>
        <taxon>Chromadorea</taxon>
        <taxon>Rhabditida</taxon>
        <taxon>Rhabditina</taxon>
        <taxon>Rhabditomorpha</taxon>
        <taxon>Rhabditoidea</taxon>
        <taxon>Rhabditidae</taxon>
        <taxon>Diploscapter</taxon>
    </lineage>
</organism>
<feature type="compositionally biased region" description="Low complexity" evidence="1">
    <location>
        <begin position="358"/>
        <end position="369"/>
    </location>
</feature>